<name>A0A3B0VUV3_9ZZZZ</name>
<dbReference type="InterPro" id="IPR002881">
    <property type="entry name" value="DUF58"/>
</dbReference>
<gene>
    <name evidence="2" type="ORF">MNBD_GAMMA04-2150</name>
</gene>
<organism evidence="2">
    <name type="scientific">hydrothermal vent metagenome</name>
    <dbReference type="NCBI Taxonomy" id="652676"/>
    <lineage>
        <taxon>unclassified sequences</taxon>
        <taxon>metagenomes</taxon>
        <taxon>ecological metagenomes</taxon>
    </lineage>
</organism>
<evidence type="ECO:0000259" key="1">
    <source>
        <dbReference type="Pfam" id="PF01882"/>
    </source>
</evidence>
<proteinExistence type="predicted"/>
<dbReference type="PANTHER" id="PTHR33608">
    <property type="entry name" value="BLL2464 PROTEIN"/>
    <property type="match status" value="1"/>
</dbReference>
<dbReference type="PANTHER" id="PTHR33608:SF12">
    <property type="entry name" value="DUF58 DOMAIN-CONTAINING PROTEIN"/>
    <property type="match status" value="1"/>
</dbReference>
<dbReference type="EMBL" id="UOFB01000024">
    <property type="protein sequence ID" value="VAW44150.1"/>
    <property type="molecule type" value="Genomic_DNA"/>
</dbReference>
<dbReference type="AlphaFoldDB" id="A0A3B0VUV3"/>
<accession>A0A3B0VUV3</accession>
<evidence type="ECO:0000313" key="2">
    <source>
        <dbReference type="EMBL" id="VAW44150.1"/>
    </source>
</evidence>
<dbReference type="Pfam" id="PF01882">
    <property type="entry name" value="DUF58"/>
    <property type="match status" value="1"/>
</dbReference>
<reference evidence="2" key="1">
    <citation type="submission" date="2018-06" db="EMBL/GenBank/DDBJ databases">
        <authorList>
            <person name="Zhirakovskaya E."/>
        </authorList>
    </citation>
    <scope>NUCLEOTIDE SEQUENCE</scope>
</reference>
<feature type="domain" description="DUF58" evidence="1">
    <location>
        <begin position="73"/>
        <end position="294"/>
    </location>
</feature>
<protein>
    <recommendedName>
        <fullName evidence="1">DUF58 domain-containing protein</fullName>
    </recommendedName>
</protein>
<sequence length="329" mass="37882">MWPLFPKKSVSPKKWAAEQNDNTLTSLYSQLDNLVAFRFHVKQKKLAHQNNLMSSSSGNHHALRKGRGMTFSEVRQYQAGDDIRHIDWRVTARTQKPHTKVFIEEHERPVIVVTEQTPALFFGSQTRLKINQALNISAILSWVALSQNERVGGLSFNHHHHQWVAPKRSQATLLTNLQKAIQLQLAIQNPGASNPMYWQNTLKKLNQVVKPGSKVFLVGDLLQLSQTSRGYLQKLRRHNDIVALHIVDPLEKTLPNLGWLSLTATPHHSAEQNLTLDSFNPETRAWYAQRYQTQWQHAFKQFTQLNIPLLEITSDQHPVEQLSRYRVIV</sequence>